<reference evidence="1 2" key="1">
    <citation type="submission" date="2020-12" db="EMBL/GenBank/DDBJ databases">
        <title>FDA dAtabase for Regulatory Grade micrObial Sequences (FDA-ARGOS): Supporting development and validation of Infectious Disease Dx tests.</title>
        <authorList>
            <person name="Sproer C."/>
            <person name="Gronow S."/>
            <person name="Severitt S."/>
            <person name="Schroder I."/>
            <person name="Tallon L."/>
            <person name="Sadzewicz L."/>
            <person name="Zhao X."/>
            <person name="Boylan J."/>
            <person name="Ott S."/>
            <person name="Bowen H."/>
            <person name="Vavikolanu K."/>
            <person name="Mehta A."/>
            <person name="Aluvathingal J."/>
            <person name="Nadendla S."/>
            <person name="Lowell S."/>
            <person name="Myers T."/>
            <person name="Yan Y."/>
            <person name="Sichtig H."/>
        </authorList>
    </citation>
    <scope>NUCLEOTIDE SEQUENCE [LARGE SCALE GENOMIC DNA]</scope>
    <source>
        <strain evidence="1 2">FDAARGOS_986</strain>
    </source>
</reference>
<name>A0A7T4A958_AERJA</name>
<dbReference type="EMBL" id="CP066092">
    <property type="protein sequence ID" value="QQB19620.1"/>
    <property type="molecule type" value="Genomic_DNA"/>
</dbReference>
<dbReference type="GeneID" id="69553460"/>
<dbReference type="Proteomes" id="UP000595481">
    <property type="component" value="Chromosome"/>
</dbReference>
<organism evidence="1 2">
    <name type="scientific">Aeromonas jandaei</name>
    <dbReference type="NCBI Taxonomy" id="650"/>
    <lineage>
        <taxon>Bacteria</taxon>
        <taxon>Pseudomonadati</taxon>
        <taxon>Pseudomonadota</taxon>
        <taxon>Gammaproteobacteria</taxon>
        <taxon>Aeromonadales</taxon>
        <taxon>Aeromonadaceae</taxon>
        <taxon>Aeromonas</taxon>
    </lineage>
</organism>
<proteinExistence type="predicted"/>
<gene>
    <name evidence="1" type="ORF">I6H43_19260</name>
</gene>
<evidence type="ECO:0000313" key="2">
    <source>
        <dbReference type="Proteomes" id="UP000595481"/>
    </source>
</evidence>
<evidence type="ECO:0000313" key="1">
    <source>
        <dbReference type="EMBL" id="QQB19620.1"/>
    </source>
</evidence>
<sequence>MVKKLKITQSDYYLTLPSFSIETGDIWTNIPTLGLLDIEISNAIIINPSCDLAQEKTRIITLLPIIKIKDYIYSPEFYHEMQKDFSKLFSEYNLKYDRYNLPQYTDILKIIEDLSADKANKKINNKLKEFAKYITYQRTPQKNNKPDVSKIINIKAVIEKIIKNSYSSDIHYLPPDNEHPAHSTIEEHSVALFKYSVSYPYEIFYTAMSSLEELWDDDIKRLSATNKTAQFFKKYPVNTLTLKDDFLSDFMSRYLNMHLRFGSRDFSSDDINSYTQEIIKDL</sequence>
<accession>A0A7T4A958</accession>
<protein>
    <submittedName>
        <fullName evidence="1">Uncharacterized protein</fullName>
    </submittedName>
</protein>
<keyword evidence="2" id="KW-1185">Reference proteome</keyword>
<dbReference type="RefSeq" id="WP_042032851.1">
    <property type="nucleotide sequence ID" value="NZ_CAWMFX010000051.1"/>
</dbReference>